<accession>A0A0D7BNB2</accession>
<feature type="region of interest" description="Disordered" evidence="1">
    <location>
        <begin position="1"/>
        <end position="63"/>
    </location>
</feature>
<proteinExistence type="predicted"/>
<dbReference type="EMBL" id="KN880447">
    <property type="protein sequence ID" value="KIY72053.1"/>
    <property type="molecule type" value="Genomic_DNA"/>
</dbReference>
<evidence type="ECO:0000313" key="3">
    <source>
        <dbReference type="Proteomes" id="UP000054007"/>
    </source>
</evidence>
<gene>
    <name evidence="2" type="ORF">CYLTODRAFT_450185</name>
</gene>
<feature type="compositionally biased region" description="Basic residues" evidence="1">
    <location>
        <begin position="1"/>
        <end position="12"/>
    </location>
</feature>
<reference evidence="2 3" key="1">
    <citation type="journal article" date="2015" name="Fungal Genet. Biol.">
        <title>Evolution of novel wood decay mechanisms in Agaricales revealed by the genome sequences of Fistulina hepatica and Cylindrobasidium torrendii.</title>
        <authorList>
            <person name="Floudas D."/>
            <person name="Held B.W."/>
            <person name="Riley R."/>
            <person name="Nagy L.G."/>
            <person name="Koehler G."/>
            <person name="Ransdell A.S."/>
            <person name="Younus H."/>
            <person name="Chow J."/>
            <person name="Chiniquy J."/>
            <person name="Lipzen A."/>
            <person name="Tritt A."/>
            <person name="Sun H."/>
            <person name="Haridas S."/>
            <person name="LaButti K."/>
            <person name="Ohm R.A."/>
            <person name="Kues U."/>
            <person name="Blanchette R.A."/>
            <person name="Grigoriev I.V."/>
            <person name="Minto R.E."/>
            <person name="Hibbett D.S."/>
        </authorList>
    </citation>
    <scope>NUCLEOTIDE SEQUENCE [LARGE SCALE GENOMIC DNA]</scope>
    <source>
        <strain evidence="2 3">FP15055 ss-10</strain>
    </source>
</reference>
<dbReference type="InterPro" id="IPR032710">
    <property type="entry name" value="NTF2-like_dom_sf"/>
</dbReference>
<sequence length="404" mass="45511">MPRGGRGGRGRSRGLSYGPTRPNYRPYFASSNQVSSTSSIPTPVSHKRYGNDLQHDAKRRKHDFSPPHKIEEVEMDLAPLPPALRGTKLYAPLPQTCVKGRPGYLAHREKWVSTERQRLAEKGIRMVNMCIVRDDGMAIDWESDVLVDPYTLEPIRPPGDTLDTAPKYKKPRVRKQTAGFYDDEIIMPNPEYDPISYDAVDQAMAHSNSIARPDEKMDTLSMRPSKPHFDPYTVDQQTQLNDLALEYLQKYMAWFDRDRTRLRESYAEQSLLSCSVVSPASNDAMSYSAARAFAGSSARATAYSGRDEIIHCLAILGQHKFLSAQDIQLEGDYDIVSIAGDQPQVILTFHTRVVDDQVREVGVDQTFLLTTSTDPAWPLQALSHQLVMRDSAWIPARLMADDIP</sequence>
<dbReference type="OrthoDB" id="3265156at2759"/>
<evidence type="ECO:0000256" key="1">
    <source>
        <dbReference type="SAM" id="MobiDB-lite"/>
    </source>
</evidence>
<evidence type="ECO:0008006" key="4">
    <source>
        <dbReference type="Google" id="ProtNLM"/>
    </source>
</evidence>
<organism evidence="2 3">
    <name type="scientific">Cylindrobasidium torrendii FP15055 ss-10</name>
    <dbReference type="NCBI Taxonomy" id="1314674"/>
    <lineage>
        <taxon>Eukaryota</taxon>
        <taxon>Fungi</taxon>
        <taxon>Dikarya</taxon>
        <taxon>Basidiomycota</taxon>
        <taxon>Agaricomycotina</taxon>
        <taxon>Agaricomycetes</taxon>
        <taxon>Agaricomycetidae</taxon>
        <taxon>Agaricales</taxon>
        <taxon>Marasmiineae</taxon>
        <taxon>Physalacriaceae</taxon>
        <taxon>Cylindrobasidium</taxon>
    </lineage>
</organism>
<dbReference type="AlphaFoldDB" id="A0A0D7BNB2"/>
<dbReference type="SUPFAM" id="SSF54427">
    <property type="entry name" value="NTF2-like"/>
    <property type="match status" value="1"/>
</dbReference>
<dbReference type="Proteomes" id="UP000054007">
    <property type="component" value="Unassembled WGS sequence"/>
</dbReference>
<feature type="compositionally biased region" description="Low complexity" evidence="1">
    <location>
        <begin position="34"/>
        <end position="44"/>
    </location>
</feature>
<evidence type="ECO:0000313" key="2">
    <source>
        <dbReference type="EMBL" id="KIY72053.1"/>
    </source>
</evidence>
<protein>
    <recommendedName>
        <fullName evidence="4">NTF2 domain-containing protein</fullName>
    </recommendedName>
</protein>
<keyword evidence="3" id="KW-1185">Reference proteome</keyword>
<name>A0A0D7BNB2_9AGAR</name>
<dbReference type="Gene3D" id="3.10.450.50">
    <property type="match status" value="1"/>
</dbReference>